<comment type="subcellular location">
    <subcellularLocation>
        <location evidence="1">Membrane</location>
        <topology evidence="1">Single-pass membrane protein</topology>
    </subcellularLocation>
</comment>
<keyword evidence="6" id="KW-0732">Signal</keyword>
<protein>
    <recommendedName>
        <fullName evidence="9">Metalloprotease</fullName>
    </recommendedName>
</protein>
<name>A0A4R7TAU7_9ACTN</name>
<evidence type="ECO:0000256" key="1">
    <source>
        <dbReference type="ARBA" id="ARBA00004167"/>
    </source>
</evidence>
<sequence length="295" mass="31863">MTLRPAYLLGVLVLLAAGAGIALQGDPAPVADPVPVSASQAPRSTEPSAPSDVATAEWVDNEAALMDNALYKAGRVPRSGCRPPNDRLRSSAVVIAYARVMVGCLNRSWNQLLTRAGFSFYPPDFAAYKDKTSSPCGPADDGAVAFYCPENHKIYLDWPEYVTKRRDEQPYAQTALMDVMAHEYGHHVQELVGIGAFADDRYERASGDAQLQESRRTELQASCFGAAFLGADKQSLHLVGERLEGLQDDMSSGDESGGARDHGSEENNQYWTSSAFDSASPASCNTWKASAEYVS</sequence>
<dbReference type="GO" id="GO:0016020">
    <property type="term" value="C:membrane"/>
    <property type="evidence" value="ECO:0007669"/>
    <property type="project" value="UniProtKB-SubCell"/>
</dbReference>
<evidence type="ECO:0000256" key="3">
    <source>
        <dbReference type="ARBA" id="ARBA00022989"/>
    </source>
</evidence>
<evidence type="ECO:0000256" key="2">
    <source>
        <dbReference type="ARBA" id="ARBA00022692"/>
    </source>
</evidence>
<evidence type="ECO:0000313" key="7">
    <source>
        <dbReference type="EMBL" id="TDU88789.1"/>
    </source>
</evidence>
<evidence type="ECO:0000256" key="4">
    <source>
        <dbReference type="ARBA" id="ARBA00023136"/>
    </source>
</evidence>
<feature type="region of interest" description="Disordered" evidence="5">
    <location>
        <begin position="247"/>
        <end position="282"/>
    </location>
</feature>
<evidence type="ECO:0000313" key="8">
    <source>
        <dbReference type="Proteomes" id="UP000295151"/>
    </source>
</evidence>
<feature type="chain" id="PRO_5039037126" description="Metalloprotease" evidence="6">
    <location>
        <begin position="25"/>
        <end position="295"/>
    </location>
</feature>
<comment type="caution">
    <text evidence="7">The sequence shown here is derived from an EMBL/GenBank/DDBJ whole genome shotgun (WGS) entry which is preliminary data.</text>
</comment>
<dbReference type="EMBL" id="SOCE01000001">
    <property type="protein sequence ID" value="TDU88789.1"/>
    <property type="molecule type" value="Genomic_DNA"/>
</dbReference>
<dbReference type="OrthoDB" id="3508456at2"/>
<reference evidence="7 8" key="1">
    <citation type="submission" date="2019-03" db="EMBL/GenBank/DDBJ databases">
        <title>Genomic Encyclopedia of Type Strains, Phase III (KMG-III): the genomes of soil and plant-associated and newly described type strains.</title>
        <authorList>
            <person name="Whitman W."/>
        </authorList>
    </citation>
    <scope>NUCLEOTIDE SEQUENCE [LARGE SCALE GENOMIC DNA]</scope>
    <source>
        <strain evidence="7 8">VKM Ac-2575</strain>
    </source>
</reference>
<dbReference type="InterPro" id="IPR007343">
    <property type="entry name" value="Uncharacterised_pept_Zn_put"/>
</dbReference>
<dbReference type="Pfam" id="PF04228">
    <property type="entry name" value="Zn_peptidase"/>
    <property type="match status" value="1"/>
</dbReference>
<feature type="signal peptide" evidence="6">
    <location>
        <begin position="1"/>
        <end position="24"/>
    </location>
</feature>
<keyword evidence="2" id="KW-0812">Transmembrane</keyword>
<keyword evidence="8" id="KW-1185">Reference proteome</keyword>
<dbReference type="Proteomes" id="UP000295151">
    <property type="component" value="Unassembled WGS sequence"/>
</dbReference>
<organism evidence="7 8">
    <name type="scientific">Kribbella voronezhensis</name>
    <dbReference type="NCBI Taxonomy" id="2512212"/>
    <lineage>
        <taxon>Bacteria</taxon>
        <taxon>Bacillati</taxon>
        <taxon>Actinomycetota</taxon>
        <taxon>Actinomycetes</taxon>
        <taxon>Propionibacteriales</taxon>
        <taxon>Kribbellaceae</taxon>
        <taxon>Kribbella</taxon>
    </lineage>
</organism>
<dbReference type="RefSeq" id="WP_133978514.1">
    <property type="nucleotide sequence ID" value="NZ_SOCE01000001.1"/>
</dbReference>
<evidence type="ECO:0000256" key="6">
    <source>
        <dbReference type="SAM" id="SignalP"/>
    </source>
</evidence>
<feature type="compositionally biased region" description="Polar residues" evidence="5">
    <location>
        <begin position="266"/>
        <end position="282"/>
    </location>
</feature>
<evidence type="ECO:0008006" key="9">
    <source>
        <dbReference type="Google" id="ProtNLM"/>
    </source>
</evidence>
<dbReference type="PANTHER" id="PTHR30168:SF0">
    <property type="entry name" value="INNER MEMBRANE PROTEIN"/>
    <property type="match status" value="1"/>
</dbReference>
<keyword evidence="4" id="KW-0472">Membrane</keyword>
<dbReference type="PANTHER" id="PTHR30168">
    <property type="entry name" value="PUTATIVE MEMBRANE PROTEIN YPFJ"/>
    <property type="match status" value="1"/>
</dbReference>
<accession>A0A4R7TAU7</accession>
<gene>
    <name evidence="7" type="ORF">EV138_2338</name>
</gene>
<evidence type="ECO:0000256" key="5">
    <source>
        <dbReference type="SAM" id="MobiDB-lite"/>
    </source>
</evidence>
<keyword evidence="3" id="KW-1133">Transmembrane helix</keyword>
<proteinExistence type="predicted"/>
<dbReference type="AlphaFoldDB" id="A0A4R7TAU7"/>